<accession>W9C938</accession>
<comment type="caution">
    <text evidence="1">The sequence shown here is derived from an EMBL/GenBank/DDBJ whole genome shotgun (WGS) entry which is preliminary data.</text>
</comment>
<evidence type="ECO:0000313" key="1">
    <source>
        <dbReference type="EMBL" id="ESZ91369.1"/>
    </source>
</evidence>
<organism evidence="1 2">
    <name type="scientific">Sclerotinia borealis (strain F-4128)</name>
    <dbReference type="NCBI Taxonomy" id="1432307"/>
    <lineage>
        <taxon>Eukaryota</taxon>
        <taxon>Fungi</taxon>
        <taxon>Dikarya</taxon>
        <taxon>Ascomycota</taxon>
        <taxon>Pezizomycotina</taxon>
        <taxon>Leotiomycetes</taxon>
        <taxon>Helotiales</taxon>
        <taxon>Sclerotiniaceae</taxon>
        <taxon>Sclerotinia</taxon>
    </lineage>
</organism>
<dbReference type="AlphaFoldDB" id="W9C938"/>
<dbReference type="HOGENOM" id="CLU_2623402_0_0_1"/>
<gene>
    <name evidence="1" type="ORF">SBOR_8253</name>
</gene>
<reference evidence="1 2" key="1">
    <citation type="journal article" date="2014" name="Genome Announc.">
        <title>Draft genome sequence of Sclerotinia borealis, a psychrophilic plant pathogenic fungus.</title>
        <authorList>
            <person name="Mardanov A.V."/>
            <person name="Beletsky A.V."/>
            <person name="Kadnikov V.V."/>
            <person name="Ignatov A.N."/>
            <person name="Ravin N.V."/>
        </authorList>
    </citation>
    <scope>NUCLEOTIDE SEQUENCE [LARGE SCALE GENOMIC DNA]</scope>
    <source>
        <strain evidence="2">F-4157</strain>
    </source>
</reference>
<protein>
    <submittedName>
        <fullName evidence="1">Uncharacterized protein</fullName>
    </submittedName>
</protein>
<proteinExistence type="predicted"/>
<sequence>MTKKHATVLYNWLNWSDGPTRDAFAELPLSEQDVIIMAQERIENWDNLAPLAFADVGLTKEESAEIYQDLMDTSEPDD</sequence>
<dbReference type="Proteomes" id="UP000019487">
    <property type="component" value="Unassembled WGS sequence"/>
</dbReference>
<name>W9C938_SCLBF</name>
<keyword evidence="2" id="KW-1185">Reference proteome</keyword>
<dbReference type="EMBL" id="AYSA01000510">
    <property type="protein sequence ID" value="ESZ91369.1"/>
    <property type="molecule type" value="Genomic_DNA"/>
</dbReference>
<dbReference type="OrthoDB" id="3558872at2759"/>
<evidence type="ECO:0000313" key="2">
    <source>
        <dbReference type="Proteomes" id="UP000019487"/>
    </source>
</evidence>